<dbReference type="Proteomes" id="UP000297527">
    <property type="component" value="Unassembled WGS sequence"/>
</dbReference>
<name>A0A4Z1HT49_9HELO</name>
<sequence>MDADGSIAYISRKDASGIKKVPLVGAKTNQEHTNINQKLTGGLRCATNINKMCSKKRPTLNSAN</sequence>
<organism evidence="1 2">
    <name type="scientific">Botryotinia convoluta</name>
    <dbReference type="NCBI Taxonomy" id="54673"/>
    <lineage>
        <taxon>Eukaryota</taxon>
        <taxon>Fungi</taxon>
        <taxon>Dikarya</taxon>
        <taxon>Ascomycota</taxon>
        <taxon>Pezizomycotina</taxon>
        <taxon>Leotiomycetes</taxon>
        <taxon>Helotiales</taxon>
        <taxon>Sclerotiniaceae</taxon>
        <taxon>Botryotinia</taxon>
    </lineage>
</organism>
<protein>
    <submittedName>
        <fullName evidence="1">Uncharacterized protein</fullName>
    </submittedName>
</protein>
<keyword evidence="2" id="KW-1185">Reference proteome</keyword>
<gene>
    <name evidence="1" type="ORF">BCON_0144g00050</name>
</gene>
<comment type="caution">
    <text evidence="1">The sequence shown here is derived from an EMBL/GenBank/DDBJ whole genome shotgun (WGS) entry which is preliminary data.</text>
</comment>
<evidence type="ECO:0000313" key="1">
    <source>
        <dbReference type="EMBL" id="TGO52268.1"/>
    </source>
</evidence>
<accession>A0A4Z1HT49</accession>
<dbReference type="EMBL" id="PQXN01000144">
    <property type="protein sequence ID" value="TGO52268.1"/>
    <property type="molecule type" value="Genomic_DNA"/>
</dbReference>
<proteinExistence type="predicted"/>
<reference evidence="1 2" key="1">
    <citation type="submission" date="2017-12" db="EMBL/GenBank/DDBJ databases">
        <title>Comparative genomics of Botrytis spp.</title>
        <authorList>
            <person name="Valero-Jimenez C.A."/>
            <person name="Tapia P."/>
            <person name="Veloso J."/>
            <person name="Silva-Moreno E."/>
            <person name="Staats M."/>
            <person name="Valdes J.H."/>
            <person name="Van Kan J.A.L."/>
        </authorList>
    </citation>
    <scope>NUCLEOTIDE SEQUENCE [LARGE SCALE GENOMIC DNA]</scope>
    <source>
        <strain evidence="1 2">MUCL11595</strain>
    </source>
</reference>
<dbReference type="AlphaFoldDB" id="A0A4Z1HT49"/>
<evidence type="ECO:0000313" key="2">
    <source>
        <dbReference type="Proteomes" id="UP000297527"/>
    </source>
</evidence>